<comment type="catalytic activity">
    <reaction evidence="1">
        <text>S-ubiquitinyl-[E2 ubiquitin-conjugating enzyme]-L-cysteine + [acceptor protein]-L-lysine = [E2 ubiquitin-conjugating enzyme]-L-cysteine + N(6)-ubiquitinyl-[acceptor protein]-L-lysine.</text>
        <dbReference type="EC" id="2.3.2.27"/>
    </reaction>
</comment>
<dbReference type="AlphaFoldDB" id="A0A8B8JN18"/>
<keyword evidence="13 16" id="KW-0472">Membrane</keyword>
<gene>
    <name evidence="19" type="primary">LOC113847776</name>
</gene>
<dbReference type="PANTHER" id="PTHR46539">
    <property type="entry name" value="E3 UBIQUITIN-PROTEIN LIGASE ATL42"/>
    <property type="match status" value="1"/>
</dbReference>
<keyword evidence="8" id="KW-0732">Signal</keyword>
<accession>A0A8B8JN18</accession>
<dbReference type="GO" id="GO:0008270">
    <property type="term" value="F:zinc ion binding"/>
    <property type="evidence" value="ECO:0007669"/>
    <property type="project" value="UniProtKB-KW"/>
</dbReference>
<evidence type="ECO:0000256" key="2">
    <source>
        <dbReference type="ARBA" id="ARBA00004167"/>
    </source>
</evidence>
<evidence type="ECO:0000313" key="18">
    <source>
        <dbReference type="Proteomes" id="UP000694853"/>
    </source>
</evidence>
<dbReference type="OrthoDB" id="8062037at2759"/>
<evidence type="ECO:0000256" key="15">
    <source>
        <dbReference type="PROSITE-ProRule" id="PRU00175"/>
    </source>
</evidence>
<proteinExistence type="inferred from homology"/>
<evidence type="ECO:0000256" key="6">
    <source>
        <dbReference type="ARBA" id="ARBA00022692"/>
    </source>
</evidence>
<organism evidence="18 19">
    <name type="scientific">Abrus precatorius</name>
    <name type="common">Indian licorice</name>
    <name type="synonym">Glycine abrus</name>
    <dbReference type="NCBI Taxonomy" id="3816"/>
    <lineage>
        <taxon>Eukaryota</taxon>
        <taxon>Viridiplantae</taxon>
        <taxon>Streptophyta</taxon>
        <taxon>Embryophyta</taxon>
        <taxon>Tracheophyta</taxon>
        <taxon>Spermatophyta</taxon>
        <taxon>Magnoliopsida</taxon>
        <taxon>eudicotyledons</taxon>
        <taxon>Gunneridae</taxon>
        <taxon>Pentapetalae</taxon>
        <taxon>rosids</taxon>
        <taxon>fabids</taxon>
        <taxon>Fabales</taxon>
        <taxon>Fabaceae</taxon>
        <taxon>Papilionoideae</taxon>
        <taxon>50 kb inversion clade</taxon>
        <taxon>NPAAA clade</taxon>
        <taxon>indigoferoid/millettioid clade</taxon>
        <taxon>Abreae</taxon>
        <taxon>Abrus</taxon>
    </lineage>
</organism>
<evidence type="ECO:0000256" key="10">
    <source>
        <dbReference type="ARBA" id="ARBA00022786"/>
    </source>
</evidence>
<dbReference type="Proteomes" id="UP000694853">
    <property type="component" value="Unplaced"/>
</dbReference>
<dbReference type="InterPro" id="IPR013083">
    <property type="entry name" value="Znf_RING/FYVE/PHD"/>
</dbReference>
<protein>
    <recommendedName>
        <fullName evidence="4">RING-type E3 ubiquitin transferase</fullName>
        <ecNumber evidence="4">2.3.2.27</ecNumber>
    </recommendedName>
</protein>
<evidence type="ECO:0000256" key="8">
    <source>
        <dbReference type="ARBA" id="ARBA00022729"/>
    </source>
</evidence>
<evidence type="ECO:0000256" key="3">
    <source>
        <dbReference type="ARBA" id="ARBA00004906"/>
    </source>
</evidence>
<evidence type="ECO:0000256" key="11">
    <source>
        <dbReference type="ARBA" id="ARBA00022833"/>
    </source>
</evidence>
<dbReference type="SUPFAM" id="SSF57850">
    <property type="entry name" value="RING/U-box"/>
    <property type="match status" value="1"/>
</dbReference>
<keyword evidence="10" id="KW-0833">Ubl conjugation pathway</keyword>
<reference evidence="19" key="2">
    <citation type="submission" date="2025-08" db="UniProtKB">
        <authorList>
            <consortium name="RefSeq"/>
        </authorList>
    </citation>
    <scope>IDENTIFICATION</scope>
    <source>
        <tissue evidence="19">Young leaves</tissue>
    </source>
</reference>
<keyword evidence="9 15" id="KW-0863">Zinc-finger</keyword>
<dbReference type="CDD" id="cd16461">
    <property type="entry name" value="RING-H2_EL5-like"/>
    <property type="match status" value="1"/>
</dbReference>
<comment type="pathway">
    <text evidence="3">Protein modification; protein ubiquitination.</text>
</comment>
<name>A0A8B8JN18_ABRPR</name>
<feature type="domain" description="RING-type" evidence="17">
    <location>
        <begin position="151"/>
        <end position="193"/>
    </location>
</feature>
<reference evidence="18" key="1">
    <citation type="journal article" date="2019" name="Toxins">
        <title>Detection of Abrin-Like and Prepropulchellin-Like Toxin Genes and Transcripts Using Whole Genome Sequencing and Full-Length Transcript Sequencing of Abrus precatorius.</title>
        <authorList>
            <person name="Hovde B.T."/>
            <person name="Daligault H.E."/>
            <person name="Hanschen E.R."/>
            <person name="Kunde Y.A."/>
            <person name="Johnson M.B."/>
            <person name="Starkenburg S.R."/>
            <person name="Johnson S.L."/>
        </authorList>
    </citation>
    <scope>NUCLEOTIDE SEQUENCE [LARGE SCALE GENOMIC DNA]</scope>
</reference>
<evidence type="ECO:0000256" key="14">
    <source>
        <dbReference type="ARBA" id="ARBA00024209"/>
    </source>
</evidence>
<evidence type="ECO:0000313" key="19">
    <source>
        <dbReference type="RefSeq" id="XP_027332850.1"/>
    </source>
</evidence>
<sequence>MGGACSFKPFQTVTFSIFFFFVVTTTTFILTVANTDPDFVKTNTASLPFSSLEYDGSAASPPVNSTEAKSRSVSLTPSTAIIVGVLTATFCLTFLLLLYIKHCSGGNTFTFSPNSRPTHERKNSGIERAIVESLPIFQFESLRGQKDGLDCAVCLTRFEDPEFLRLLPKCKHAFHVECVDTWLDLHSTCPLCRHKFIKEK</sequence>
<evidence type="ECO:0000256" key="16">
    <source>
        <dbReference type="SAM" id="Phobius"/>
    </source>
</evidence>
<keyword evidence="5" id="KW-0808">Transferase</keyword>
<dbReference type="EC" id="2.3.2.27" evidence="4"/>
<feature type="transmembrane region" description="Helical" evidence="16">
    <location>
        <begin position="80"/>
        <end position="100"/>
    </location>
</feature>
<evidence type="ECO:0000256" key="4">
    <source>
        <dbReference type="ARBA" id="ARBA00012483"/>
    </source>
</evidence>
<evidence type="ECO:0000256" key="12">
    <source>
        <dbReference type="ARBA" id="ARBA00022989"/>
    </source>
</evidence>
<dbReference type="KEGG" id="aprc:113847776"/>
<dbReference type="InterPro" id="IPR001841">
    <property type="entry name" value="Znf_RING"/>
</dbReference>
<comment type="similarity">
    <text evidence="14">Belongs to the RING-type zinc finger family. ATL subfamily.</text>
</comment>
<dbReference type="GeneID" id="113847776"/>
<keyword evidence="18" id="KW-1185">Reference proteome</keyword>
<evidence type="ECO:0000256" key="5">
    <source>
        <dbReference type="ARBA" id="ARBA00022679"/>
    </source>
</evidence>
<dbReference type="Pfam" id="PF13639">
    <property type="entry name" value="zf-RING_2"/>
    <property type="match status" value="1"/>
</dbReference>
<dbReference type="Gene3D" id="3.30.40.10">
    <property type="entry name" value="Zinc/RING finger domain, C3HC4 (zinc finger)"/>
    <property type="match status" value="1"/>
</dbReference>
<dbReference type="PANTHER" id="PTHR46539:SF2">
    <property type="entry name" value="RING-H2 FINGER PROTEIN ATL43"/>
    <property type="match status" value="1"/>
</dbReference>
<comment type="subcellular location">
    <subcellularLocation>
        <location evidence="2">Membrane</location>
        <topology evidence="2">Single-pass membrane protein</topology>
    </subcellularLocation>
</comment>
<keyword evidence="12 16" id="KW-1133">Transmembrane helix</keyword>
<evidence type="ECO:0000256" key="13">
    <source>
        <dbReference type="ARBA" id="ARBA00023136"/>
    </source>
</evidence>
<dbReference type="GO" id="GO:0061630">
    <property type="term" value="F:ubiquitin protein ligase activity"/>
    <property type="evidence" value="ECO:0007669"/>
    <property type="project" value="UniProtKB-EC"/>
</dbReference>
<evidence type="ECO:0000256" key="7">
    <source>
        <dbReference type="ARBA" id="ARBA00022723"/>
    </source>
</evidence>
<evidence type="ECO:0000256" key="1">
    <source>
        <dbReference type="ARBA" id="ARBA00000900"/>
    </source>
</evidence>
<dbReference type="RefSeq" id="XP_027332850.1">
    <property type="nucleotide sequence ID" value="XM_027477049.1"/>
</dbReference>
<feature type="non-terminal residue" evidence="19">
    <location>
        <position position="200"/>
    </location>
</feature>
<dbReference type="FunFam" id="3.30.40.10:FF:000285">
    <property type="entry name" value="RING-H2 finger protein ATL43"/>
    <property type="match status" value="1"/>
</dbReference>
<dbReference type="SMART" id="SM00184">
    <property type="entry name" value="RING"/>
    <property type="match status" value="1"/>
</dbReference>
<dbReference type="GO" id="GO:0016020">
    <property type="term" value="C:membrane"/>
    <property type="evidence" value="ECO:0007669"/>
    <property type="project" value="UniProtKB-SubCell"/>
</dbReference>
<evidence type="ECO:0000256" key="9">
    <source>
        <dbReference type="ARBA" id="ARBA00022771"/>
    </source>
</evidence>
<evidence type="ECO:0000259" key="17">
    <source>
        <dbReference type="PROSITE" id="PS50089"/>
    </source>
</evidence>
<keyword evidence="7" id="KW-0479">Metal-binding</keyword>
<dbReference type="PROSITE" id="PS50089">
    <property type="entry name" value="ZF_RING_2"/>
    <property type="match status" value="1"/>
</dbReference>
<keyword evidence="6 16" id="KW-0812">Transmembrane</keyword>
<feature type="transmembrane region" description="Helical" evidence="16">
    <location>
        <begin position="12"/>
        <end position="33"/>
    </location>
</feature>
<keyword evidence="11" id="KW-0862">Zinc</keyword>